<keyword evidence="2 6" id="KW-0812">Transmembrane</keyword>
<dbReference type="EMBL" id="MCBQ01007984">
    <property type="protein sequence ID" value="RKF76307.1"/>
    <property type="molecule type" value="Genomic_DNA"/>
</dbReference>
<feature type="transmembrane region" description="Helical" evidence="6">
    <location>
        <begin position="140"/>
        <end position="163"/>
    </location>
</feature>
<evidence type="ECO:0000256" key="6">
    <source>
        <dbReference type="SAM" id="Phobius"/>
    </source>
</evidence>
<organism evidence="9 10">
    <name type="scientific">Golovinomyces cichoracearum</name>
    <dbReference type="NCBI Taxonomy" id="62708"/>
    <lineage>
        <taxon>Eukaryota</taxon>
        <taxon>Fungi</taxon>
        <taxon>Dikarya</taxon>
        <taxon>Ascomycota</taxon>
        <taxon>Pezizomycotina</taxon>
        <taxon>Leotiomycetes</taxon>
        <taxon>Erysiphales</taxon>
        <taxon>Erysiphaceae</taxon>
        <taxon>Golovinomyces</taxon>
    </lineage>
</organism>
<keyword evidence="4 6" id="KW-0472">Membrane</keyword>
<keyword evidence="3 6" id="KW-1133">Transmembrane helix</keyword>
<dbReference type="GO" id="GO:0016020">
    <property type="term" value="C:membrane"/>
    <property type="evidence" value="ECO:0007669"/>
    <property type="project" value="UniProtKB-SubCell"/>
</dbReference>
<feature type="transmembrane region" description="Helical" evidence="6">
    <location>
        <begin position="113"/>
        <end position="134"/>
    </location>
</feature>
<reference evidence="9 10" key="1">
    <citation type="journal article" date="2018" name="BMC Genomics">
        <title>Comparative genome analyses reveal sequence features reflecting distinct modes of host-adaptation between dicot and monocot powdery mildew.</title>
        <authorList>
            <person name="Wu Y."/>
            <person name="Ma X."/>
            <person name="Pan Z."/>
            <person name="Kale S.D."/>
            <person name="Song Y."/>
            <person name="King H."/>
            <person name="Zhang Q."/>
            <person name="Presley C."/>
            <person name="Deng X."/>
            <person name="Wei C.I."/>
            <person name="Xiao S."/>
        </authorList>
    </citation>
    <scope>NUCLEOTIDE SEQUENCE [LARGE SCALE GENOMIC DNA]</scope>
    <source>
        <strain evidence="9">UMSG3</strain>
    </source>
</reference>
<dbReference type="Pfam" id="PF13886">
    <property type="entry name" value="TM7S3_TM198"/>
    <property type="match status" value="1"/>
</dbReference>
<accession>A0A420IP67</accession>
<feature type="compositionally biased region" description="Polar residues" evidence="5">
    <location>
        <begin position="543"/>
        <end position="558"/>
    </location>
</feature>
<dbReference type="PANTHER" id="PTHR39469:SF1">
    <property type="entry name" value="DUF4203 DOMAIN-CONTAINING PROTEIN"/>
    <property type="match status" value="1"/>
</dbReference>
<proteinExistence type="predicted"/>
<feature type="transmembrane region" description="Helical" evidence="6">
    <location>
        <begin position="175"/>
        <end position="193"/>
    </location>
</feature>
<feature type="region of interest" description="Disordered" evidence="5">
    <location>
        <begin position="616"/>
        <end position="690"/>
    </location>
</feature>
<comment type="caution">
    <text evidence="9">The sequence shown here is derived from an EMBL/GenBank/DDBJ whole genome shotgun (WGS) entry which is preliminary data.</text>
</comment>
<feature type="compositionally biased region" description="Low complexity" evidence="5">
    <location>
        <begin position="616"/>
        <end position="626"/>
    </location>
</feature>
<evidence type="ECO:0000259" key="8">
    <source>
        <dbReference type="Pfam" id="PF13886"/>
    </source>
</evidence>
<feature type="compositionally biased region" description="Polar residues" evidence="5">
    <location>
        <begin position="649"/>
        <end position="659"/>
    </location>
</feature>
<feature type="compositionally biased region" description="Basic and acidic residues" evidence="5">
    <location>
        <begin position="531"/>
        <end position="542"/>
    </location>
</feature>
<dbReference type="STRING" id="62708.A0A420IP67"/>
<gene>
    <name evidence="9" type="ORF">GcM3_079010</name>
</gene>
<evidence type="ECO:0000256" key="2">
    <source>
        <dbReference type="ARBA" id="ARBA00022692"/>
    </source>
</evidence>
<feature type="compositionally biased region" description="Low complexity" evidence="5">
    <location>
        <begin position="667"/>
        <end position="679"/>
    </location>
</feature>
<evidence type="ECO:0000256" key="1">
    <source>
        <dbReference type="ARBA" id="ARBA00004141"/>
    </source>
</evidence>
<dbReference type="InterPro" id="IPR025256">
    <property type="entry name" value="TM7S3/TM198-like_dom"/>
</dbReference>
<feature type="region of interest" description="Disordered" evidence="5">
    <location>
        <begin position="531"/>
        <end position="559"/>
    </location>
</feature>
<feature type="compositionally biased region" description="Polar residues" evidence="5">
    <location>
        <begin position="960"/>
        <end position="981"/>
    </location>
</feature>
<feature type="chain" id="PRO_5019515311" description="TM7S3/TM198-like domain-containing protein" evidence="7">
    <location>
        <begin position="25"/>
        <end position="1071"/>
    </location>
</feature>
<sequence>MGPQLPFILVATIFLSYTVQLSFSNPIKPDILERQDSITFTTSSQSSSSLDNPIATPLTVSTTGEDGNTLPVSEMNPPSVVTSAIIDTVTPLPNMSGYNQEPNSSELPIIPKITPGFVVAGTILIISGIIFTMIGIKSKWLLSFLSSAYLACIATTVLILYIIRLPVTNTIQGAYILAILVTSVTIGAASILLTEIREGLGSLLGGFCFSMWLIVMKPDGLVEGNSRLILIAALTIAGFASSHIKYTKEYSLIIFISFSGATSVILGIDFFSRAGLKEFWVYLWALNSDFFPSDMSRYPITRGMKVEIASIFVISIIGTISQLKLWKIVQERRKNKINEALRDIRHMEEEEDNIGRIVKEKTTKAKDQWEAVYGRNEKDITSSVDKESRMSSSKNEEIRISNSKNEEPIFRGTTVSLSLSSNTDNDRLPINHIPVLQGASVGLTTARVGQDKVELQENSSVQEKSWSVANDDEAVLTRRSSKLSDIHTDVPSPFKFHDGIESFPGDRSSLGTCATLGDEILDDTVVHSENLSRRSTFQEKQSKPSSATGKSRGSSINQDLVIMGKTDANHNPEEEDKKSVVTCLLNTVASNSAGAMDNLESSVSYKSEYSASNKSKSSLSEFSLNSQKVESKNSTDLKSVSNIDEKVEASTNSSPSISKSDAKMETKSLSSRKSYQSSKKNSDKNSESSLRLKRLTNEMLPSQFSKVFISYRTNEWAKHLEYAEKPEIDDIKLVDYSDESECEANEKPVPVRFRELQETSVNSHSLSFGNASNRKSYLSGMPLNISSSSIDLSIHGNPRINNKSLYSTNANSMLLHKISRQSLASHQRARYSSLNPASAYNIKHRAELTTDHRSSFFDNLREGYLQSQPQSNSIRGRPTTLMSQRDSIIKNKALYNRLSGLSASEFGLTNSSQPCSSETGSTYNCPLLLEDDESMPLSQRRNLIRQNPLAPTACYPPASGTISTPTKLNSNQSRHKSSLPSTQIRQHQLASWRASVQQDFHASSLPQDRIEQRRTMLREDRKKEEMRRLIEERNKDAREEAWNEKMRSGEMLNAHREALKRIQQKANQNVT</sequence>
<feature type="transmembrane region" description="Helical" evidence="6">
    <location>
        <begin position="199"/>
        <end position="216"/>
    </location>
</feature>
<dbReference type="PANTHER" id="PTHR39469">
    <property type="entry name" value="CHROMOSOME 1, WHOLE GENOME SHOTGUN SEQUENCE"/>
    <property type="match status" value="1"/>
</dbReference>
<evidence type="ECO:0000313" key="10">
    <source>
        <dbReference type="Proteomes" id="UP000283383"/>
    </source>
</evidence>
<dbReference type="AlphaFoldDB" id="A0A420IP67"/>
<evidence type="ECO:0000256" key="7">
    <source>
        <dbReference type="SAM" id="SignalP"/>
    </source>
</evidence>
<feature type="transmembrane region" description="Helical" evidence="6">
    <location>
        <begin position="250"/>
        <end position="271"/>
    </location>
</feature>
<keyword evidence="7" id="KW-0732">Signal</keyword>
<evidence type="ECO:0000256" key="5">
    <source>
        <dbReference type="SAM" id="MobiDB-lite"/>
    </source>
</evidence>
<name>A0A420IP67_9PEZI</name>
<feature type="signal peptide" evidence="7">
    <location>
        <begin position="1"/>
        <end position="24"/>
    </location>
</feature>
<keyword evidence="10" id="KW-1185">Reference proteome</keyword>
<feature type="domain" description="TM7S3/TM198-like" evidence="8">
    <location>
        <begin position="121"/>
        <end position="323"/>
    </location>
</feature>
<feature type="transmembrane region" description="Helical" evidence="6">
    <location>
        <begin position="228"/>
        <end position="244"/>
    </location>
</feature>
<protein>
    <recommendedName>
        <fullName evidence="8">TM7S3/TM198-like domain-containing protein</fullName>
    </recommendedName>
</protein>
<feature type="region of interest" description="Disordered" evidence="5">
    <location>
        <begin position="956"/>
        <end position="981"/>
    </location>
</feature>
<dbReference type="Proteomes" id="UP000283383">
    <property type="component" value="Unassembled WGS sequence"/>
</dbReference>
<feature type="region of interest" description="Disordered" evidence="5">
    <location>
        <begin position="380"/>
        <end position="400"/>
    </location>
</feature>
<evidence type="ECO:0000313" key="9">
    <source>
        <dbReference type="EMBL" id="RKF76307.1"/>
    </source>
</evidence>
<evidence type="ECO:0000256" key="3">
    <source>
        <dbReference type="ARBA" id="ARBA00022989"/>
    </source>
</evidence>
<evidence type="ECO:0000256" key="4">
    <source>
        <dbReference type="ARBA" id="ARBA00023136"/>
    </source>
</evidence>
<comment type="subcellular location">
    <subcellularLocation>
        <location evidence="1">Membrane</location>
        <topology evidence="1">Multi-pass membrane protein</topology>
    </subcellularLocation>
</comment>